<dbReference type="InterPro" id="IPR050194">
    <property type="entry name" value="Glycosyltransferase_grp1"/>
</dbReference>
<dbReference type="SUPFAM" id="SSF53756">
    <property type="entry name" value="UDP-Glycosyltransferase/glycogen phosphorylase"/>
    <property type="match status" value="1"/>
</dbReference>
<dbReference type="Gene3D" id="3.40.50.2000">
    <property type="entry name" value="Glycogen Phosphorylase B"/>
    <property type="match status" value="3"/>
</dbReference>
<gene>
    <name evidence="2" type="ORF">COU85_02905</name>
</gene>
<sequence length="403" mass="45669">MNILFLVHTFSDKVIGGEATIGWQLAQALAKRGQRVFVVAPLVERGIKKRSPENLRVYKIPFCHPAPGLDNSNMLRAFLFSLPLLWLKKIDVIHLASSNGPCPFARFKFGRRFVESADIGHDYQNPKIKNELWHDRQRKKEAEQINWRPGFLEKIFDRLTLWFYRVFGLNQDYPTGTDAFACRALVLLKKLPAINPQARLFYVPNGVDVKYFVPRDTAAKRRGQFTFLFVGKLTKTKGLLYLIAAFAKLRRERGNIKLKIIGRGAPSTEKEIRARAAGQSGIVFLGQKSPSEVKKYYQDCDIFVLPSLSEGFGIANLEAMACGRPVISTKVGGIADVVFDGKNGFLVEPADTRALYRAMKRAVENRGQLEKMGRQARARAVREFSWKVVAQKMEQVYNLTQKA</sequence>
<comment type="caution">
    <text evidence="2">The sequence shown here is derived from an EMBL/GenBank/DDBJ whole genome shotgun (WGS) entry which is preliminary data.</text>
</comment>
<dbReference type="EMBL" id="PFEA01000055">
    <property type="protein sequence ID" value="PJE59588.1"/>
    <property type="molecule type" value="Genomic_DNA"/>
</dbReference>
<dbReference type="CDD" id="cd03801">
    <property type="entry name" value="GT4_PimA-like"/>
    <property type="match status" value="1"/>
</dbReference>
<evidence type="ECO:0000313" key="3">
    <source>
        <dbReference type="Proteomes" id="UP000231086"/>
    </source>
</evidence>
<feature type="domain" description="Glycosyl transferase family 1" evidence="1">
    <location>
        <begin position="219"/>
        <end position="378"/>
    </location>
</feature>
<dbReference type="Pfam" id="PF00534">
    <property type="entry name" value="Glycos_transf_1"/>
    <property type="match status" value="1"/>
</dbReference>
<reference evidence="3" key="1">
    <citation type="submission" date="2017-09" db="EMBL/GenBank/DDBJ databases">
        <title>Depth-based differentiation of microbial function through sediment-hosted aquifers and enrichment of novel symbionts in the deep terrestrial subsurface.</title>
        <authorList>
            <person name="Probst A.J."/>
            <person name="Ladd B."/>
            <person name="Jarett J.K."/>
            <person name="Geller-Mcgrath D.E."/>
            <person name="Sieber C.M.K."/>
            <person name="Emerson J.B."/>
            <person name="Anantharaman K."/>
            <person name="Thomas B.C."/>
            <person name="Malmstrom R."/>
            <person name="Stieglmeier M."/>
            <person name="Klingl A."/>
            <person name="Woyke T."/>
            <person name="Ryan C.M."/>
            <person name="Banfield J.F."/>
        </authorList>
    </citation>
    <scope>NUCLEOTIDE SEQUENCE [LARGE SCALE GENOMIC DNA]</scope>
</reference>
<dbReference type="Proteomes" id="UP000231086">
    <property type="component" value="Unassembled WGS sequence"/>
</dbReference>
<name>A0A2M8KI47_9BACT</name>
<dbReference type="AlphaFoldDB" id="A0A2M8KI47"/>
<evidence type="ECO:0000259" key="1">
    <source>
        <dbReference type="Pfam" id="PF00534"/>
    </source>
</evidence>
<dbReference type="PANTHER" id="PTHR45947">
    <property type="entry name" value="SULFOQUINOVOSYL TRANSFERASE SQD2"/>
    <property type="match status" value="1"/>
</dbReference>
<organism evidence="2 3">
    <name type="scientific">Candidatus Portnoybacteria bacterium CG10_big_fil_rev_8_21_14_0_10_44_7</name>
    <dbReference type="NCBI Taxonomy" id="1974816"/>
    <lineage>
        <taxon>Bacteria</taxon>
        <taxon>Candidatus Portnoyibacteriota</taxon>
    </lineage>
</organism>
<proteinExistence type="predicted"/>
<protein>
    <recommendedName>
        <fullName evidence="1">Glycosyl transferase family 1 domain-containing protein</fullName>
    </recommendedName>
</protein>
<dbReference type="PANTHER" id="PTHR45947:SF3">
    <property type="entry name" value="SULFOQUINOVOSYL TRANSFERASE SQD2"/>
    <property type="match status" value="1"/>
</dbReference>
<dbReference type="InterPro" id="IPR001296">
    <property type="entry name" value="Glyco_trans_1"/>
</dbReference>
<evidence type="ECO:0000313" key="2">
    <source>
        <dbReference type="EMBL" id="PJE59588.1"/>
    </source>
</evidence>
<accession>A0A2M8KI47</accession>
<dbReference type="GO" id="GO:0016757">
    <property type="term" value="F:glycosyltransferase activity"/>
    <property type="evidence" value="ECO:0007669"/>
    <property type="project" value="InterPro"/>
</dbReference>